<dbReference type="PANTHER" id="PTHR47978">
    <property type="match status" value="1"/>
</dbReference>
<dbReference type="Pfam" id="PF00071">
    <property type="entry name" value="Ras"/>
    <property type="match status" value="1"/>
</dbReference>
<gene>
    <name evidence="3" type="ORF">ONB1V03_LOCUS10491</name>
</gene>
<protein>
    <submittedName>
        <fullName evidence="3">Uncharacterized protein</fullName>
    </submittedName>
</protein>
<name>A0A7R9M589_9ACAR</name>
<dbReference type="OrthoDB" id="9989112at2759"/>
<dbReference type="GO" id="GO:0003924">
    <property type="term" value="F:GTPase activity"/>
    <property type="evidence" value="ECO:0007669"/>
    <property type="project" value="InterPro"/>
</dbReference>
<keyword evidence="2" id="KW-0547">Nucleotide-binding</keyword>
<evidence type="ECO:0000313" key="4">
    <source>
        <dbReference type="Proteomes" id="UP000728032"/>
    </source>
</evidence>
<organism evidence="3">
    <name type="scientific">Oppiella nova</name>
    <dbReference type="NCBI Taxonomy" id="334625"/>
    <lineage>
        <taxon>Eukaryota</taxon>
        <taxon>Metazoa</taxon>
        <taxon>Ecdysozoa</taxon>
        <taxon>Arthropoda</taxon>
        <taxon>Chelicerata</taxon>
        <taxon>Arachnida</taxon>
        <taxon>Acari</taxon>
        <taxon>Acariformes</taxon>
        <taxon>Sarcoptiformes</taxon>
        <taxon>Oribatida</taxon>
        <taxon>Brachypylina</taxon>
        <taxon>Oppioidea</taxon>
        <taxon>Oppiidae</taxon>
        <taxon>Oppiella</taxon>
    </lineage>
</organism>
<dbReference type="InterPro" id="IPR027417">
    <property type="entry name" value="P-loop_NTPase"/>
</dbReference>
<dbReference type="InterPro" id="IPR005225">
    <property type="entry name" value="Small_GTP-bd"/>
</dbReference>
<dbReference type="PROSITE" id="PS51421">
    <property type="entry name" value="RAS"/>
    <property type="match status" value="1"/>
</dbReference>
<evidence type="ECO:0000256" key="2">
    <source>
        <dbReference type="ARBA" id="ARBA00022741"/>
    </source>
</evidence>
<dbReference type="Gene3D" id="3.40.50.300">
    <property type="entry name" value="P-loop containing nucleotide triphosphate hydrolases"/>
    <property type="match status" value="1"/>
</dbReference>
<dbReference type="AlphaFoldDB" id="A0A7R9M589"/>
<dbReference type="PRINTS" id="PR00449">
    <property type="entry name" value="RASTRNSFRMNG"/>
</dbReference>
<dbReference type="PROSITE" id="PS51419">
    <property type="entry name" value="RAB"/>
    <property type="match status" value="1"/>
</dbReference>
<dbReference type="GO" id="GO:0005525">
    <property type="term" value="F:GTP binding"/>
    <property type="evidence" value="ECO:0007669"/>
    <property type="project" value="InterPro"/>
</dbReference>
<dbReference type="Proteomes" id="UP000728032">
    <property type="component" value="Unassembled WGS sequence"/>
</dbReference>
<dbReference type="FunFam" id="3.40.50.300:FF:000808">
    <property type="entry name" value="Small GTP-binding protein, putative"/>
    <property type="match status" value="1"/>
</dbReference>
<dbReference type="SUPFAM" id="SSF52540">
    <property type="entry name" value="P-loop containing nucleoside triphosphate hydrolases"/>
    <property type="match status" value="1"/>
</dbReference>
<proteinExistence type="inferred from homology"/>
<dbReference type="SMART" id="SM00174">
    <property type="entry name" value="RHO"/>
    <property type="match status" value="1"/>
</dbReference>
<dbReference type="SMART" id="SM00175">
    <property type="entry name" value="RAB"/>
    <property type="match status" value="1"/>
</dbReference>
<comment type="similarity">
    <text evidence="1">Belongs to the small GTPase superfamily. Rab family.</text>
</comment>
<dbReference type="CDD" id="cd00154">
    <property type="entry name" value="Rab"/>
    <property type="match status" value="1"/>
</dbReference>
<dbReference type="InterPro" id="IPR001806">
    <property type="entry name" value="Small_GTPase"/>
</dbReference>
<dbReference type="SMART" id="SM00173">
    <property type="entry name" value="RAS"/>
    <property type="match status" value="1"/>
</dbReference>
<dbReference type="NCBIfam" id="TIGR00231">
    <property type="entry name" value="small_GTP"/>
    <property type="match status" value="1"/>
</dbReference>
<evidence type="ECO:0000313" key="3">
    <source>
        <dbReference type="EMBL" id="CAD7653838.1"/>
    </source>
</evidence>
<evidence type="ECO:0000256" key="1">
    <source>
        <dbReference type="ARBA" id="ARBA00006270"/>
    </source>
</evidence>
<dbReference type="EMBL" id="CAJPVJ010007158">
    <property type="protein sequence ID" value="CAG2171025.1"/>
    <property type="molecule type" value="Genomic_DNA"/>
</dbReference>
<reference evidence="3" key="1">
    <citation type="submission" date="2020-11" db="EMBL/GenBank/DDBJ databases">
        <authorList>
            <person name="Tran Van P."/>
        </authorList>
    </citation>
    <scope>NUCLEOTIDE SEQUENCE</scope>
</reference>
<accession>A0A7R9M589</accession>
<sequence length="220" mass="25368">MDTSDAVKGYEDMDTKRRLKCKEFRFKVVIVGTYGVGKTSLMLQHFDRYFTDNPKTTVGVDFRQRKFHLNNTSVILEVWDTAGEEKYANIVQIYYRGAHAVVAVYDIKKKSSFVRALEYITEITSQAVPPMVIALIGNKQDLSNEREVDYEMASKYASARNVIFMETSAKSNANVDQLFEMVSERLVEECVKRKTETDLRKKLRLNNTQSMAHRNRCCST</sequence>
<dbReference type="SMART" id="SM00176">
    <property type="entry name" value="RAN"/>
    <property type="match status" value="1"/>
</dbReference>
<keyword evidence="4" id="KW-1185">Reference proteome</keyword>
<dbReference type="EMBL" id="OC921983">
    <property type="protein sequence ID" value="CAD7653838.1"/>
    <property type="molecule type" value="Genomic_DNA"/>
</dbReference>